<protein>
    <recommendedName>
        <fullName evidence="4">VRR-NUC domain containing protein</fullName>
    </recommendedName>
</protein>
<evidence type="ECO:0000313" key="3">
    <source>
        <dbReference type="EMBL" id="CAB5225605.1"/>
    </source>
</evidence>
<dbReference type="EMBL" id="LR798345">
    <property type="protein sequence ID" value="CAB5225605.1"/>
    <property type="molecule type" value="Genomic_DNA"/>
</dbReference>
<proteinExistence type="predicted"/>
<evidence type="ECO:0000313" key="2">
    <source>
        <dbReference type="EMBL" id="CAB4157942.1"/>
    </source>
</evidence>
<evidence type="ECO:0008006" key="4">
    <source>
        <dbReference type="Google" id="ProtNLM"/>
    </source>
</evidence>
<reference evidence="2" key="1">
    <citation type="submission" date="2020-04" db="EMBL/GenBank/DDBJ databases">
        <authorList>
            <person name="Chiriac C."/>
            <person name="Salcher M."/>
            <person name="Ghai R."/>
            <person name="Kavagutti S V."/>
        </authorList>
    </citation>
    <scope>NUCLEOTIDE SEQUENCE</scope>
</reference>
<dbReference type="InterPro" id="IPR011856">
    <property type="entry name" value="tRNA_endonuc-like_dom_sf"/>
</dbReference>
<dbReference type="GO" id="GO:0003676">
    <property type="term" value="F:nucleic acid binding"/>
    <property type="evidence" value="ECO:0007669"/>
    <property type="project" value="InterPro"/>
</dbReference>
<evidence type="ECO:0000313" key="1">
    <source>
        <dbReference type="EMBL" id="CAB4151572.1"/>
    </source>
</evidence>
<accession>A0A6J5NGU0</accession>
<sequence>MALQPEQAEHINVVNWFHYQFPELADDFHHFANERKCSIQQGRTLKRMGVKKGVADFFLAIPLNGKAGLWLELKVGKNKPTKEQIAFAERKKWRHYEFAFVWGFEAAKEMILNYLKPYISTRDGIVLISCAE</sequence>
<organism evidence="2">
    <name type="scientific">uncultured Caudovirales phage</name>
    <dbReference type="NCBI Taxonomy" id="2100421"/>
    <lineage>
        <taxon>Viruses</taxon>
        <taxon>Duplodnaviria</taxon>
        <taxon>Heunggongvirae</taxon>
        <taxon>Uroviricota</taxon>
        <taxon>Caudoviricetes</taxon>
        <taxon>Peduoviridae</taxon>
        <taxon>Maltschvirus</taxon>
        <taxon>Maltschvirus maltsch</taxon>
    </lineage>
</organism>
<dbReference type="Gene3D" id="3.40.1350.10">
    <property type="match status" value="1"/>
</dbReference>
<dbReference type="EMBL" id="LR796656">
    <property type="protein sequence ID" value="CAB4157942.1"/>
    <property type="molecule type" value="Genomic_DNA"/>
</dbReference>
<dbReference type="EMBL" id="LR796557">
    <property type="protein sequence ID" value="CAB4151572.1"/>
    <property type="molecule type" value="Genomic_DNA"/>
</dbReference>
<gene>
    <name evidence="1" type="ORF">UFOVP590_24</name>
    <name evidence="2" type="ORF">UFOVP685_60</name>
    <name evidence="3" type="ORF">UFOVP750_53</name>
</gene>
<name>A0A6J5NGU0_9CAUD</name>